<dbReference type="EMBL" id="PVFZ01000058">
    <property type="protein sequence ID" value="PRF20646.1"/>
    <property type="molecule type" value="Genomic_DNA"/>
</dbReference>
<protein>
    <submittedName>
        <fullName evidence="2">Uncharacterized protein</fullName>
    </submittedName>
</protein>
<feature type="region of interest" description="Disordered" evidence="1">
    <location>
        <begin position="47"/>
        <end position="67"/>
    </location>
</feature>
<evidence type="ECO:0000313" key="2">
    <source>
        <dbReference type="EMBL" id="PRF20646.1"/>
    </source>
</evidence>
<accession>A0A8E2UUW2</accession>
<dbReference type="AlphaFoldDB" id="A0A8E2UUW2"/>
<organism evidence="2 3">
    <name type="scientific">Burkholderia multivorans</name>
    <dbReference type="NCBI Taxonomy" id="87883"/>
    <lineage>
        <taxon>Bacteria</taxon>
        <taxon>Pseudomonadati</taxon>
        <taxon>Pseudomonadota</taxon>
        <taxon>Betaproteobacteria</taxon>
        <taxon>Burkholderiales</taxon>
        <taxon>Burkholderiaceae</taxon>
        <taxon>Burkholderia</taxon>
        <taxon>Burkholderia cepacia complex</taxon>
    </lineage>
</organism>
<evidence type="ECO:0000313" key="3">
    <source>
        <dbReference type="Proteomes" id="UP000237686"/>
    </source>
</evidence>
<dbReference type="Proteomes" id="UP000237686">
    <property type="component" value="Unassembled WGS sequence"/>
</dbReference>
<proteinExistence type="predicted"/>
<name>A0A8E2UUW2_9BURK</name>
<sequence>MAGKGVVLLVLVRHLSALLFPVMGRRRALAARGNFLVNSSSNWNSIQQSKTISRNRGIHPVGRGHAS</sequence>
<gene>
    <name evidence="2" type="ORF">C6P98_21500</name>
</gene>
<comment type="caution">
    <text evidence="2">The sequence shown here is derived from an EMBL/GenBank/DDBJ whole genome shotgun (WGS) entry which is preliminary data.</text>
</comment>
<evidence type="ECO:0000256" key="1">
    <source>
        <dbReference type="SAM" id="MobiDB-lite"/>
    </source>
</evidence>
<reference evidence="2 3" key="1">
    <citation type="submission" date="2018-03" db="EMBL/GenBank/DDBJ databases">
        <authorList>
            <person name="Nguyen K."/>
            <person name="Fouts D."/>
            <person name="Sutton G."/>
        </authorList>
    </citation>
    <scope>NUCLEOTIDE SEQUENCE [LARGE SCALE GENOMIC DNA]</scope>
    <source>
        <strain evidence="2 3">AU17135</strain>
    </source>
</reference>